<keyword evidence="4 5" id="KW-0472">Membrane</keyword>
<dbReference type="STRING" id="120956.SAMN05421791_103150"/>
<keyword evidence="2 5" id="KW-0812">Transmembrane</keyword>
<evidence type="ECO:0000256" key="1">
    <source>
        <dbReference type="ARBA" id="ARBA00004141"/>
    </source>
</evidence>
<dbReference type="OrthoDB" id="1706094at2"/>
<evidence type="ECO:0000256" key="2">
    <source>
        <dbReference type="ARBA" id="ARBA00022692"/>
    </source>
</evidence>
<evidence type="ECO:0000256" key="4">
    <source>
        <dbReference type="ARBA" id="ARBA00023136"/>
    </source>
</evidence>
<feature type="transmembrane region" description="Helical" evidence="5">
    <location>
        <begin position="319"/>
        <end position="339"/>
    </location>
</feature>
<evidence type="ECO:0000259" key="6">
    <source>
        <dbReference type="Pfam" id="PF12698"/>
    </source>
</evidence>
<keyword evidence="3 5" id="KW-1133">Transmembrane helix</keyword>
<organism evidence="7 8">
    <name type="scientific">Facklamia miroungae</name>
    <dbReference type="NCBI Taxonomy" id="120956"/>
    <lineage>
        <taxon>Bacteria</taxon>
        <taxon>Bacillati</taxon>
        <taxon>Bacillota</taxon>
        <taxon>Bacilli</taxon>
        <taxon>Lactobacillales</taxon>
        <taxon>Aerococcaceae</taxon>
        <taxon>Facklamia</taxon>
    </lineage>
</organism>
<feature type="transmembrane region" description="Helical" evidence="5">
    <location>
        <begin position="21"/>
        <end position="39"/>
    </location>
</feature>
<proteinExistence type="predicted"/>
<feature type="transmembrane region" description="Helical" evidence="5">
    <location>
        <begin position="275"/>
        <end position="293"/>
    </location>
</feature>
<evidence type="ECO:0000313" key="8">
    <source>
        <dbReference type="Proteomes" id="UP000199708"/>
    </source>
</evidence>
<keyword evidence="8" id="KW-1185">Reference proteome</keyword>
<dbReference type="Proteomes" id="UP000199708">
    <property type="component" value="Unassembled WGS sequence"/>
</dbReference>
<dbReference type="AlphaFoldDB" id="A0A1G7RS19"/>
<evidence type="ECO:0000256" key="3">
    <source>
        <dbReference type="ARBA" id="ARBA00022989"/>
    </source>
</evidence>
<feature type="transmembrane region" description="Helical" evidence="5">
    <location>
        <begin position="210"/>
        <end position="236"/>
    </location>
</feature>
<evidence type="ECO:0000313" key="7">
    <source>
        <dbReference type="EMBL" id="SDG13414.1"/>
    </source>
</evidence>
<gene>
    <name evidence="7" type="ORF">SAMN05421791_103150</name>
</gene>
<accession>A0A1G7RS19</accession>
<dbReference type="Pfam" id="PF12698">
    <property type="entry name" value="ABC2_membrane_3"/>
    <property type="match status" value="1"/>
</dbReference>
<feature type="domain" description="ABC-2 type transporter transmembrane" evidence="6">
    <location>
        <begin position="22"/>
        <end position="336"/>
    </location>
</feature>
<feature type="transmembrane region" description="Helical" evidence="5">
    <location>
        <begin position="248"/>
        <end position="268"/>
    </location>
</feature>
<name>A0A1G7RS19_9LACT</name>
<dbReference type="InterPro" id="IPR013525">
    <property type="entry name" value="ABC2_TM"/>
</dbReference>
<dbReference type="GO" id="GO:0016020">
    <property type="term" value="C:membrane"/>
    <property type="evidence" value="ECO:0007669"/>
    <property type="project" value="UniProtKB-SubCell"/>
</dbReference>
<reference evidence="7 8" key="1">
    <citation type="submission" date="2016-10" db="EMBL/GenBank/DDBJ databases">
        <authorList>
            <person name="de Groot N.N."/>
        </authorList>
    </citation>
    <scope>NUCLEOTIDE SEQUENCE [LARGE SCALE GENOMIC DNA]</scope>
    <source>
        <strain evidence="7 8">ATCC BAA-466</strain>
    </source>
</reference>
<dbReference type="EMBL" id="FNCK01000003">
    <property type="protein sequence ID" value="SDG13414.1"/>
    <property type="molecule type" value="Genomic_DNA"/>
</dbReference>
<comment type="subcellular location">
    <subcellularLocation>
        <location evidence="1">Membrane</location>
        <topology evidence="1">Multi-pass membrane protein</topology>
    </subcellularLocation>
</comment>
<evidence type="ECO:0000256" key="5">
    <source>
        <dbReference type="SAM" id="Phobius"/>
    </source>
</evidence>
<dbReference type="GO" id="GO:0140359">
    <property type="term" value="F:ABC-type transporter activity"/>
    <property type="evidence" value="ECO:0007669"/>
    <property type="project" value="InterPro"/>
</dbReference>
<dbReference type="RefSeq" id="WP_090289562.1">
    <property type="nucleotide sequence ID" value="NZ_FNCK01000003.1"/>
</dbReference>
<sequence>MKQYFKLTTFHIKRIMQDPKSLLLVILPVALSFMMGMIFSSDNSHQQGRHAYLSQSTYFNRELYPLLSQSNQGEILEDREQAEERLDQGAVDVIYSIHDNFEENGQITALSLNGEIYNQYVEEEVMSLWRNNKIQASYQVYGIVSLQEKAPEITIDQQKDFLPVGMMLSLFMIFYMMYINASMFAGDLLDMRSNYVLKRSIVSRSTGKAILGSVLSAYGLIFLVLNVLALLIVMLVNQLPLQFFGLSVAYFMANVAFVIGYILLIVRVFKTKEMLSIVSIVIAIMFVLMPQVLKNTHFEPISMLSPFYWTMEGLDYANFFPQGLIILLMAIVLFTAGSFKIEDLAKA</sequence>
<protein>
    <submittedName>
        <fullName evidence="7">ABC-type Na+ efflux pump, permease component</fullName>
    </submittedName>
</protein>
<feature type="transmembrane region" description="Helical" evidence="5">
    <location>
        <begin position="166"/>
        <end position="189"/>
    </location>
</feature>